<reference evidence="9 10" key="1">
    <citation type="submission" date="2019-04" db="EMBL/GenBank/DDBJ databases">
        <title>Chromosome genome assembly for Takifugu flavidus.</title>
        <authorList>
            <person name="Xiao S."/>
        </authorList>
    </citation>
    <scope>NUCLEOTIDE SEQUENCE [LARGE SCALE GENOMIC DNA]</scope>
    <source>
        <strain evidence="9">HTHZ2018</strain>
        <tissue evidence="9">Muscle</tissue>
    </source>
</reference>
<dbReference type="InterPro" id="IPR028457">
    <property type="entry name" value="ABI"/>
</dbReference>
<dbReference type="Proteomes" id="UP000324091">
    <property type="component" value="Chromosome 1"/>
</dbReference>
<feature type="compositionally biased region" description="Pro residues" evidence="6">
    <location>
        <begin position="437"/>
        <end position="446"/>
    </location>
</feature>
<keyword evidence="7" id="KW-1133">Transmembrane helix</keyword>
<evidence type="ECO:0000256" key="5">
    <source>
        <dbReference type="ARBA" id="ARBA00023054"/>
    </source>
</evidence>
<keyword evidence="10" id="KW-1185">Reference proteome</keyword>
<dbReference type="GO" id="GO:0035591">
    <property type="term" value="F:signaling adaptor activity"/>
    <property type="evidence" value="ECO:0007669"/>
    <property type="project" value="TreeGrafter"/>
</dbReference>
<evidence type="ECO:0000256" key="6">
    <source>
        <dbReference type="SAM" id="MobiDB-lite"/>
    </source>
</evidence>
<feature type="domain" description="Abl-interactor homeo-domain homologous" evidence="8">
    <location>
        <begin position="220"/>
        <end position="291"/>
    </location>
</feature>
<evidence type="ECO:0000256" key="3">
    <source>
        <dbReference type="ARBA" id="ARBA00022490"/>
    </source>
</evidence>
<feature type="compositionally biased region" description="Pro residues" evidence="6">
    <location>
        <begin position="479"/>
        <end position="491"/>
    </location>
</feature>
<keyword evidence="3" id="KW-0963">Cytoplasm</keyword>
<keyword evidence="4" id="KW-0597">Phosphoprotein</keyword>
<gene>
    <name evidence="9" type="ORF">D4764_01G0012760</name>
</gene>
<proteinExistence type="inferred from homology"/>
<organism evidence="9 10">
    <name type="scientific">Takifugu flavidus</name>
    <name type="common">sansaifugu</name>
    <dbReference type="NCBI Taxonomy" id="433684"/>
    <lineage>
        <taxon>Eukaryota</taxon>
        <taxon>Metazoa</taxon>
        <taxon>Chordata</taxon>
        <taxon>Craniata</taxon>
        <taxon>Vertebrata</taxon>
        <taxon>Euteleostomi</taxon>
        <taxon>Actinopterygii</taxon>
        <taxon>Neopterygii</taxon>
        <taxon>Teleostei</taxon>
        <taxon>Neoteleostei</taxon>
        <taxon>Acanthomorphata</taxon>
        <taxon>Eupercaria</taxon>
        <taxon>Tetraodontiformes</taxon>
        <taxon>Tetradontoidea</taxon>
        <taxon>Tetraodontidae</taxon>
        <taxon>Takifugu</taxon>
    </lineage>
</organism>
<keyword evidence="7" id="KW-0812">Transmembrane</keyword>
<comment type="subcellular location">
    <subcellularLocation>
        <location evidence="1">Cytoplasm</location>
    </subcellularLocation>
</comment>
<dbReference type="GO" id="GO:0098858">
    <property type="term" value="C:actin-based cell projection"/>
    <property type="evidence" value="ECO:0007669"/>
    <property type="project" value="TreeGrafter"/>
</dbReference>
<feature type="compositionally biased region" description="Basic and acidic residues" evidence="6">
    <location>
        <begin position="104"/>
        <end position="113"/>
    </location>
</feature>
<keyword evidence="7" id="KW-0472">Membrane</keyword>
<dbReference type="Pfam" id="PF07815">
    <property type="entry name" value="Abi_HHR"/>
    <property type="match status" value="1"/>
</dbReference>
<feature type="compositionally biased region" description="Pro residues" evidence="6">
    <location>
        <begin position="453"/>
        <end position="471"/>
    </location>
</feature>
<evidence type="ECO:0000313" key="9">
    <source>
        <dbReference type="EMBL" id="TWW81461.1"/>
    </source>
</evidence>
<dbReference type="PRINTS" id="PR01217">
    <property type="entry name" value="PRICHEXTENSN"/>
</dbReference>
<comment type="caution">
    <text evidence="9">The sequence shown here is derived from an EMBL/GenBank/DDBJ whole genome shotgun (WGS) entry which is preliminary data.</text>
</comment>
<evidence type="ECO:0000256" key="7">
    <source>
        <dbReference type="SAM" id="Phobius"/>
    </source>
</evidence>
<dbReference type="PANTHER" id="PTHR10460">
    <property type="entry name" value="ABL INTERACTOR FAMILY MEMBER"/>
    <property type="match status" value="1"/>
</dbReference>
<feature type="compositionally biased region" description="Pro residues" evidence="6">
    <location>
        <begin position="380"/>
        <end position="428"/>
    </location>
</feature>
<protein>
    <recommendedName>
        <fullName evidence="8">Abl-interactor homeo-domain homologous domain-containing protein</fullName>
    </recommendedName>
</protein>
<evidence type="ECO:0000256" key="1">
    <source>
        <dbReference type="ARBA" id="ARBA00004496"/>
    </source>
</evidence>
<feature type="region of interest" description="Disordered" evidence="6">
    <location>
        <begin position="338"/>
        <end position="491"/>
    </location>
</feature>
<sequence length="491" mass="52281">MSLFYPAVEIPLLCFGVVLWILCYQFVKKRKSTGNHSLSLPEPPSVYVVPVSEGEEPQLEPYEAHLQPPHRDPPVYSTIHVSLPPPYKNDLPASPDSPHIPWHPPERLPDLPDRQPGMGDSSDRMNFSEVISQILEEAPASRKGLADNHNNLLQVADYCESKYIEAEDPHQAMEEAKALAVQSLASVTYQINSLASTVLRLLDSQTMQMKDMESSVNLLSLAVAIHFEKVSRREIGAFTAPKTRIRAKHVTPPASGKEPVRSYSRVPILYSALDSIGHCFQVSEPQSRQPAGTTAGVQSTPEAPVYVDRSFSVLIKSMFSEKTILQKAQRLSTGYLSSNGRSSLGIAVPPPSVPSLRTVASSSDTSAPPPPAGTSDPSTTAPPPPPPPPPATDTGFPPPPSLMSPTSLPPPPPPAAVGGAPVPPPPPLASSLISPTCLPPPPPPIFPSSDTYLPPPPPPTTEGAVPPPPPLNLSGTTGIPPPPPPPPPPPF</sequence>
<keyword evidence="5" id="KW-0175">Coiled coil</keyword>
<dbReference type="InterPro" id="IPR012849">
    <property type="entry name" value="Abl-interactor_HHR_dom"/>
</dbReference>
<dbReference type="EMBL" id="RHFK02000001">
    <property type="protein sequence ID" value="TWW81461.1"/>
    <property type="molecule type" value="Genomic_DNA"/>
</dbReference>
<dbReference type="GO" id="GO:0031209">
    <property type="term" value="C:SCAR complex"/>
    <property type="evidence" value="ECO:0007669"/>
    <property type="project" value="TreeGrafter"/>
</dbReference>
<dbReference type="PANTHER" id="PTHR10460:SF60">
    <property type="entry name" value="ABI GENE FAMILY MEMBER 3"/>
    <property type="match status" value="1"/>
</dbReference>
<dbReference type="GO" id="GO:0030027">
    <property type="term" value="C:lamellipodium"/>
    <property type="evidence" value="ECO:0007669"/>
    <property type="project" value="TreeGrafter"/>
</dbReference>
<dbReference type="Gene3D" id="6.10.140.1620">
    <property type="match status" value="1"/>
</dbReference>
<accession>A0A5C6PRV9</accession>
<evidence type="ECO:0000256" key="4">
    <source>
        <dbReference type="ARBA" id="ARBA00022553"/>
    </source>
</evidence>
<feature type="transmembrane region" description="Helical" evidence="7">
    <location>
        <begin position="6"/>
        <end position="27"/>
    </location>
</feature>
<comment type="similarity">
    <text evidence="2">Belongs to the ABI family.</text>
</comment>
<evidence type="ECO:0000313" key="10">
    <source>
        <dbReference type="Proteomes" id="UP000324091"/>
    </source>
</evidence>
<dbReference type="GO" id="GO:0001764">
    <property type="term" value="P:neuron migration"/>
    <property type="evidence" value="ECO:0007669"/>
    <property type="project" value="TreeGrafter"/>
</dbReference>
<evidence type="ECO:0000256" key="2">
    <source>
        <dbReference type="ARBA" id="ARBA00010020"/>
    </source>
</evidence>
<dbReference type="GO" id="GO:0017124">
    <property type="term" value="F:SH3 domain binding"/>
    <property type="evidence" value="ECO:0007669"/>
    <property type="project" value="TreeGrafter"/>
</dbReference>
<evidence type="ECO:0000259" key="8">
    <source>
        <dbReference type="Pfam" id="PF07815"/>
    </source>
</evidence>
<feature type="region of interest" description="Disordered" evidence="6">
    <location>
        <begin position="87"/>
        <end position="121"/>
    </location>
</feature>
<name>A0A5C6PRV9_9TELE</name>
<dbReference type="AlphaFoldDB" id="A0A5C6PRV9"/>